<gene>
    <name evidence="10" type="ORF">QJV33_02905</name>
</gene>
<accession>A0ABT6Q624</accession>
<reference evidence="10" key="1">
    <citation type="submission" date="2023-05" db="EMBL/GenBank/DDBJ databases">
        <title>Whole genome sequence of Commensalibacter sp.</title>
        <authorList>
            <person name="Charoenyingcharoen P."/>
            <person name="Yukphan P."/>
        </authorList>
    </citation>
    <scope>NUCLEOTIDE SEQUENCE</scope>
    <source>
        <strain evidence="10">TBRC 10068</strain>
    </source>
</reference>
<evidence type="ECO:0000256" key="8">
    <source>
        <dbReference type="PIRNR" id="PIRNR000232"/>
    </source>
</evidence>
<sequence>MSNIDFLLSRFSSGALKEPAPSDQQLHQILSAAVCAPDHGKLRPWRFIVIPKQNRAEWLQSVEQSMQKPEYDYPASYLQKVQHNFSCAPMVIALGMRQITEKTSVTVDEQLMASSAAVMNVLNAVHAFGFGAKWVTGPIANQDIVDGLGFQEPYRMLGFLFIGTLCEAEVAPPRVAIDDYVAIWNGKPVQFKVDSK</sequence>
<dbReference type="Pfam" id="PF00881">
    <property type="entry name" value="Nitroreductase"/>
    <property type="match status" value="1"/>
</dbReference>
<dbReference type="Gene3D" id="3.40.109.10">
    <property type="entry name" value="NADH Oxidase"/>
    <property type="match status" value="1"/>
</dbReference>
<dbReference type="PANTHER" id="PTHR43821:SF1">
    <property type="entry name" value="NAD(P)H NITROREDUCTASE YDJA-RELATED"/>
    <property type="match status" value="1"/>
</dbReference>
<name>A0ABT6Q624_9PROT</name>
<evidence type="ECO:0000256" key="3">
    <source>
        <dbReference type="ARBA" id="ARBA00022630"/>
    </source>
</evidence>
<evidence type="ECO:0000256" key="2">
    <source>
        <dbReference type="ARBA" id="ARBA00007118"/>
    </source>
</evidence>
<keyword evidence="11" id="KW-1185">Reference proteome</keyword>
<evidence type="ECO:0000256" key="5">
    <source>
        <dbReference type="ARBA" id="ARBA00022857"/>
    </source>
</evidence>
<keyword evidence="3 8" id="KW-0285">Flavoprotein</keyword>
<comment type="caution">
    <text evidence="10">The sequence shown here is derived from an EMBL/GenBank/DDBJ whole genome shotgun (WGS) entry which is preliminary data.</text>
</comment>
<dbReference type="SUPFAM" id="SSF55469">
    <property type="entry name" value="FMN-dependent nitroreductase-like"/>
    <property type="match status" value="1"/>
</dbReference>
<dbReference type="CDD" id="cd02135">
    <property type="entry name" value="YdjA-like"/>
    <property type="match status" value="1"/>
</dbReference>
<feature type="domain" description="Nitroreductase" evidence="9">
    <location>
        <begin position="17"/>
        <end position="163"/>
    </location>
</feature>
<evidence type="ECO:0000313" key="10">
    <source>
        <dbReference type="EMBL" id="MDI2112244.1"/>
    </source>
</evidence>
<evidence type="ECO:0000256" key="1">
    <source>
        <dbReference type="ARBA" id="ARBA00001917"/>
    </source>
</evidence>
<dbReference type="EC" id="1.-.-.-" evidence="8"/>
<dbReference type="PIRSF" id="PIRSF000232">
    <property type="entry name" value="YdjA"/>
    <property type="match status" value="1"/>
</dbReference>
<dbReference type="InterPro" id="IPR052530">
    <property type="entry name" value="NAD(P)H_nitroreductase"/>
</dbReference>
<dbReference type="InterPro" id="IPR029479">
    <property type="entry name" value="Nitroreductase"/>
</dbReference>
<keyword evidence="4 8" id="KW-0288">FMN</keyword>
<dbReference type="Proteomes" id="UP001431775">
    <property type="component" value="Unassembled WGS sequence"/>
</dbReference>
<comment type="cofactor">
    <cofactor evidence="1 8">
        <name>FMN</name>
        <dbReference type="ChEBI" id="CHEBI:58210"/>
    </cofactor>
</comment>
<dbReference type="InterPro" id="IPR000415">
    <property type="entry name" value="Nitroreductase-like"/>
</dbReference>
<keyword evidence="5 8" id="KW-0521">NADP</keyword>
<dbReference type="InterPro" id="IPR026021">
    <property type="entry name" value="YdjA-like"/>
</dbReference>
<evidence type="ECO:0000256" key="7">
    <source>
        <dbReference type="ARBA" id="ARBA00023027"/>
    </source>
</evidence>
<comment type="similarity">
    <text evidence="2 8">Belongs to the nitroreductase family.</text>
</comment>
<evidence type="ECO:0000313" key="11">
    <source>
        <dbReference type="Proteomes" id="UP001431775"/>
    </source>
</evidence>
<keyword evidence="6 8" id="KW-0560">Oxidoreductase</keyword>
<keyword evidence="7 8" id="KW-0520">NAD</keyword>
<evidence type="ECO:0000259" key="9">
    <source>
        <dbReference type="Pfam" id="PF00881"/>
    </source>
</evidence>
<organism evidence="10 11">
    <name type="scientific">Commensalibacter nepenthis</name>
    <dbReference type="NCBI Taxonomy" id="3043872"/>
    <lineage>
        <taxon>Bacteria</taxon>
        <taxon>Pseudomonadati</taxon>
        <taxon>Pseudomonadota</taxon>
        <taxon>Alphaproteobacteria</taxon>
        <taxon>Acetobacterales</taxon>
        <taxon>Acetobacteraceae</taxon>
    </lineage>
</organism>
<evidence type="ECO:0000256" key="6">
    <source>
        <dbReference type="ARBA" id="ARBA00023002"/>
    </source>
</evidence>
<proteinExistence type="inferred from homology"/>
<dbReference type="PANTHER" id="PTHR43821">
    <property type="entry name" value="NAD(P)H NITROREDUCTASE YDJA-RELATED"/>
    <property type="match status" value="1"/>
</dbReference>
<dbReference type="RefSeq" id="WP_281461909.1">
    <property type="nucleotide sequence ID" value="NZ_JASBAN010000001.1"/>
</dbReference>
<protein>
    <recommendedName>
        <fullName evidence="8">Putative NAD(P)H nitroreductase</fullName>
        <ecNumber evidence="8">1.-.-.-</ecNumber>
    </recommendedName>
</protein>
<dbReference type="EMBL" id="JASBAN010000001">
    <property type="protein sequence ID" value="MDI2112244.1"/>
    <property type="molecule type" value="Genomic_DNA"/>
</dbReference>
<evidence type="ECO:0000256" key="4">
    <source>
        <dbReference type="ARBA" id="ARBA00022643"/>
    </source>
</evidence>